<dbReference type="InterPro" id="IPR011009">
    <property type="entry name" value="Kinase-like_dom_sf"/>
</dbReference>
<feature type="compositionally biased region" description="Polar residues" evidence="1">
    <location>
        <begin position="192"/>
        <end position="201"/>
    </location>
</feature>
<dbReference type="EMBL" id="CAACVS010000283">
    <property type="protein sequence ID" value="VEU40475.1"/>
    <property type="molecule type" value="Genomic_DNA"/>
</dbReference>
<feature type="compositionally biased region" description="Polar residues" evidence="1">
    <location>
        <begin position="159"/>
        <end position="172"/>
    </location>
</feature>
<dbReference type="AlphaFoldDB" id="A0A448ZEN0"/>
<dbReference type="GO" id="GO:0004674">
    <property type="term" value="F:protein serine/threonine kinase activity"/>
    <property type="evidence" value="ECO:0007669"/>
    <property type="project" value="TreeGrafter"/>
</dbReference>
<dbReference type="PANTHER" id="PTHR44329">
    <property type="entry name" value="SERINE/THREONINE-PROTEIN KINASE TNNI3K-RELATED"/>
    <property type="match status" value="1"/>
</dbReference>
<feature type="region of interest" description="Disordered" evidence="1">
    <location>
        <begin position="188"/>
        <end position="244"/>
    </location>
</feature>
<feature type="region of interest" description="Disordered" evidence="1">
    <location>
        <begin position="869"/>
        <end position="898"/>
    </location>
</feature>
<feature type="domain" description="Protein kinase" evidence="2">
    <location>
        <begin position="282"/>
        <end position="764"/>
    </location>
</feature>
<dbReference type="InterPro" id="IPR000719">
    <property type="entry name" value="Prot_kinase_dom"/>
</dbReference>
<sequence>MPFPETVSKRLFDAKRSEALGVVVPPRNQTHPRQRLPHGRPSEHRVMQEFDEMHISRRDPGTPTKFKRMPVKMTVDRSRAMKAHQVGAVAGGRVSGSFVSSSSSSLSSSLGRAALQTLTGSNCSQSSSDTRTSRFNNRPIYGSPMVAARDCFERAGGSRSVSGNGSEGTAETSVRDDLEAKAEAVAAMFGTGSPQDPTGSVGTRDDGPSDSNGNGNGNGDDKNDNGNGNHRKGSAMKRLQASATSRIESAKDILERRLKKIDSQFFRENPTHKVPRFVPNELSLGDQLGEGEFGSVYEIESLERQAPRVSLTDDGFAIILEEEIGDDQECGKGNDQDVDCDPTQNQRLSSGSSHGPATASLTVPIPTDLIVDKGNLDGYLLRRIELLQDQENDNVTPTILEKNIQPSNKPQVYDNNELNEYCNQHLINDNGSSEEDDGSESLHCPARRRPAIKLKDKKGQMIKRQNNNNATNNFEGYAVKVVRDDIATERKKRVAAADMATEAKILSALSHPNIMRIRGIMGYIERPGNYGIIMDKLRSTLQDQVKTWARVTSEDKVPRAAPEKQPFLEHVPKWMLLRPESREKQTQLFRQMEFFTERMEAVSDVAQALKYLHEKKIVFRDLKTENVGLTAEDKYVLFDFGLARYLTDDDRVEGKEDQYHATGLTGSRLFMAPEVALCKPYGFSADVFSFAILFWEVMSLKEVFPKMTMNKHFHLVMVKGRRPSTMEHILPSELNQMMVDSWDANPLERPTFESICDILAHEIEKYHSGSRNDGSSFRLQSLMFSRHEEANAAEDDDEGILSAKEFSKFDGYDDYGEFNEDDSGDEDSNISHHTRKPKFSISRTLHLAQVEDAFEKVKETFDHKLLSNLGSPSDSCSSSRKNAVDQKSSANHRKTTLF</sequence>
<feature type="region of interest" description="Disordered" evidence="1">
    <location>
        <begin position="118"/>
        <end position="142"/>
    </location>
</feature>
<evidence type="ECO:0000259" key="2">
    <source>
        <dbReference type="PROSITE" id="PS50011"/>
    </source>
</evidence>
<feature type="compositionally biased region" description="Polar residues" evidence="1">
    <location>
        <begin position="342"/>
        <end position="360"/>
    </location>
</feature>
<keyword evidence="4" id="KW-1185">Reference proteome</keyword>
<feature type="region of interest" description="Disordered" evidence="1">
    <location>
        <begin position="155"/>
        <end position="175"/>
    </location>
</feature>
<organism evidence="3 4">
    <name type="scientific">Pseudo-nitzschia multistriata</name>
    <dbReference type="NCBI Taxonomy" id="183589"/>
    <lineage>
        <taxon>Eukaryota</taxon>
        <taxon>Sar</taxon>
        <taxon>Stramenopiles</taxon>
        <taxon>Ochrophyta</taxon>
        <taxon>Bacillariophyta</taxon>
        <taxon>Bacillariophyceae</taxon>
        <taxon>Bacillariophycidae</taxon>
        <taxon>Bacillariales</taxon>
        <taxon>Bacillariaceae</taxon>
        <taxon>Pseudo-nitzschia</taxon>
    </lineage>
</organism>
<dbReference type="Gene3D" id="3.30.200.20">
    <property type="entry name" value="Phosphorylase Kinase, domain 1"/>
    <property type="match status" value="1"/>
</dbReference>
<feature type="compositionally biased region" description="Polar residues" evidence="1">
    <location>
        <begin position="869"/>
        <end position="889"/>
    </location>
</feature>
<dbReference type="OrthoDB" id="48388at2759"/>
<proteinExistence type="predicted"/>
<dbReference type="PROSITE" id="PS50011">
    <property type="entry name" value="PROTEIN_KINASE_DOM"/>
    <property type="match status" value="1"/>
</dbReference>
<dbReference type="Pfam" id="PF07714">
    <property type="entry name" value="PK_Tyr_Ser-Thr"/>
    <property type="match status" value="1"/>
</dbReference>
<feature type="region of interest" description="Disordered" evidence="1">
    <location>
        <begin position="327"/>
        <end position="360"/>
    </location>
</feature>
<dbReference type="SMART" id="SM00220">
    <property type="entry name" value="S_TKc"/>
    <property type="match status" value="1"/>
</dbReference>
<reference evidence="3 4" key="1">
    <citation type="submission" date="2019-01" db="EMBL/GenBank/DDBJ databases">
        <authorList>
            <person name="Ferrante I. M."/>
        </authorList>
    </citation>
    <scope>NUCLEOTIDE SEQUENCE [LARGE SCALE GENOMIC DNA]</scope>
    <source>
        <strain evidence="3 4">B856</strain>
    </source>
</reference>
<name>A0A448ZEN0_9STRA</name>
<dbReference type="SUPFAM" id="SSF56112">
    <property type="entry name" value="Protein kinase-like (PK-like)"/>
    <property type="match status" value="1"/>
</dbReference>
<dbReference type="GO" id="GO:0005524">
    <property type="term" value="F:ATP binding"/>
    <property type="evidence" value="ECO:0007669"/>
    <property type="project" value="InterPro"/>
</dbReference>
<dbReference type="Gene3D" id="1.10.510.10">
    <property type="entry name" value="Transferase(Phosphotransferase) domain 1"/>
    <property type="match status" value="1"/>
</dbReference>
<dbReference type="InterPro" id="IPR051681">
    <property type="entry name" value="Ser/Thr_Kinases-Pseudokinases"/>
</dbReference>
<protein>
    <recommendedName>
        <fullName evidence="2">Protein kinase domain-containing protein</fullName>
    </recommendedName>
</protein>
<gene>
    <name evidence="3" type="ORF">PSNMU_V1.4_AUG-EV-PASAV3_0073640</name>
</gene>
<dbReference type="Proteomes" id="UP000291116">
    <property type="component" value="Unassembled WGS sequence"/>
</dbReference>
<accession>A0A448ZEN0</accession>
<evidence type="ECO:0000256" key="1">
    <source>
        <dbReference type="SAM" id="MobiDB-lite"/>
    </source>
</evidence>
<evidence type="ECO:0000313" key="4">
    <source>
        <dbReference type="Proteomes" id="UP000291116"/>
    </source>
</evidence>
<dbReference type="InterPro" id="IPR001245">
    <property type="entry name" value="Ser-Thr/Tyr_kinase_cat_dom"/>
</dbReference>
<evidence type="ECO:0000313" key="3">
    <source>
        <dbReference type="EMBL" id="VEU40475.1"/>
    </source>
</evidence>
<feature type="compositionally biased region" description="Polar residues" evidence="1">
    <location>
        <begin position="118"/>
        <end position="136"/>
    </location>
</feature>